<dbReference type="Proteomes" id="UP001149954">
    <property type="component" value="Unassembled WGS sequence"/>
</dbReference>
<reference evidence="7" key="2">
    <citation type="journal article" date="2023" name="IMA Fungus">
        <title>Comparative genomic study of the Penicillium genus elucidates a diverse pangenome and 15 lateral gene transfer events.</title>
        <authorList>
            <person name="Petersen C."/>
            <person name="Sorensen T."/>
            <person name="Nielsen M.R."/>
            <person name="Sondergaard T.E."/>
            <person name="Sorensen J.L."/>
            <person name="Fitzpatrick D.A."/>
            <person name="Frisvad J.C."/>
            <person name="Nielsen K.L."/>
        </authorList>
    </citation>
    <scope>NUCLEOTIDE SEQUENCE</scope>
    <source>
        <strain evidence="7">IBT 29495</strain>
    </source>
</reference>
<dbReference type="EMBL" id="JAPWDS010000006">
    <property type="protein sequence ID" value="KAJ5493984.1"/>
    <property type="molecule type" value="Genomic_DNA"/>
</dbReference>
<evidence type="ECO:0000313" key="8">
    <source>
        <dbReference type="Proteomes" id="UP001149954"/>
    </source>
</evidence>
<keyword evidence="2 4" id="KW-0863">Zinc-finger</keyword>
<gene>
    <name evidence="7" type="ORF">N7463_010071</name>
</gene>
<sequence length="229" mass="25734">MSPSKISPSPPTATPLDPISEWRAWQTLTIIYTLQLNHQIQRRCLLEQKCMQERALSDRFRPLIFYEPVPTLRKPSSNPNPAKETNNNPFNETTMSALRAKAGHLRARVEKGKELAAEIERRMAQEPLIRFPTHFCHTCIQDGETVEVLLTKCGHRVCRTCLEFSVNEDGEYECSICAVPAEFVARSPLALIQDFPEVPSPFKGRGSWDGGVPNSAGEWELSGVLFPDG</sequence>
<evidence type="ECO:0000256" key="2">
    <source>
        <dbReference type="ARBA" id="ARBA00022771"/>
    </source>
</evidence>
<evidence type="ECO:0000313" key="7">
    <source>
        <dbReference type="EMBL" id="KAJ5493984.1"/>
    </source>
</evidence>
<accession>A0A9W9XKG9</accession>
<dbReference type="InterPro" id="IPR001841">
    <property type="entry name" value="Znf_RING"/>
</dbReference>
<comment type="caution">
    <text evidence="7">The sequence shown here is derived from an EMBL/GenBank/DDBJ whole genome shotgun (WGS) entry which is preliminary data.</text>
</comment>
<dbReference type="PROSITE" id="PS50089">
    <property type="entry name" value="ZF_RING_2"/>
    <property type="match status" value="1"/>
</dbReference>
<evidence type="ECO:0000256" key="3">
    <source>
        <dbReference type="ARBA" id="ARBA00022833"/>
    </source>
</evidence>
<dbReference type="OrthoDB" id="4359472at2759"/>
<dbReference type="AlphaFoldDB" id="A0A9W9XKG9"/>
<keyword evidence="3" id="KW-0862">Zinc</keyword>
<dbReference type="SUPFAM" id="SSF57850">
    <property type="entry name" value="RING/U-box"/>
    <property type="match status" value="1"/>
</dbReference>
<dbReference type="GO" id="GO:0008270">
    <property type="term" value="F:zinc ion binding"/>
    <property type="evidence" value="ECO:0007669"/>
    <property type="project" value="UniProtKB-KW"/>
</dbReference>
<feature type="domain" description="RING-type" evidence="6">
    <location>
        <begin position="136"/>
        <end position="177"/>
    </location>
</feature>
<keyword evidence="8" id="KW-1185">Reference proteome</keyword>
<evidence type="ECO:0000259" key="6">
    <source>
        <dbReference type="PROSITE" id="PS50089"/>
    </source>
</evidence>
<evidence type="ECO:0000256" key="1">
    <source>
        <dbReference type="ARBA" id="ARBA00022723"/>
    </source>
</evidence>
<name>A0A9W9XKG9_9EURO</name>
<dbReference type="Gene3D" id="3.30.40.10">
    <property type="entry name" value="Zinc/RING finger domain, C3HC4 (zinc finger)"/>
    <property type="match status" value="1"/>
</dbReference>
<feature type="region of interest" description="Disordered" evidence="5">
    <location>
        <begin position="71"/>
        <end position="91"/>
    </location>
</feature>
<dbReference type="InterPro" id="IPR017907">
    <property type="entry name" value="Znf_RING_CS"/>
</dbReference>
<keyword evidence="1" id="KW-0479">Metal-binding</keyword>
<dbReference type="InterPro" id="IPR013083">
    <property type="entry name" value="Znf_RING/FYVE/PHD"/>
</dbReference>
<feature type="compositionally biased region" description="Polar residues" evidence="5">
    <location>
        <begin position="74"/>
        <end position="91"/>
    </location>
</feature>
<proteinExistence type="predicted"/>
<evidence type="ECO:0000256" key="4">
    <source>
        <dbReference type="PROSITE-ProRule" id="PRU00175"/>
    </source>
</evidence>
<evidence type="ECO:0000256" key="5">
    <source>
        <dbReference type="SAM" id="MobiDB-lite"/>
    </source>
</evidence>
<organism evidence="7 8">
    <name type="scientific">Penicillium fimorum</name>
    <dbReference type="NCBI Taxonomy" id="1882269"/>
    <lineage>
        <taxon>Eukaryota</taxon>
        <taxon>Fungi</taxon>
        <taxon>Dikarya</taxon>
        <taxon>Ascomycota</taxon>
        <taxon>Pezizomycotina</taxon>
        <taxon>Eurotiomycetes</taxon>
        <taxon>Eurotiomycetidae</taxon>
        <taxon>Eurotiales</taxon>
        <taxon>Aspergillaceae</taxon>
        <taxon>Penicillium</taxon>
    </lineage>
</organism>
<dbReference type="SMART" id="SM00184">
    <property type="entry name" value="RING"/>
    <property type="match status" value="1"/>
</dbReference>
<reference evidence="7" key="1">
    <citation type="submission" date="2022-12" db="EMBL/GenBank/DDBJ databases">
        <authorList>
            <person name="Petersen C."/>
        </authorList>
    </citation>
    <scope>NUCLEOTIDE SEQUENCE</scope>
    <source>
        <strain evidence="7">IBT 29495</strain>
    </source>
</reference>
<protein>
    <submittedName>
        <fullName evidence="7">Zinc finger RING-type</fullName>
    </submittedName>
</protein>
<dbReference type="PROSITE" id="PS00518">
    <property type="entry name" value="ZF_RING_1"/>
    <property type="match status" value="1"/>
</dbReference>